<keyword evidence="3 6" id="KW-0812">Transmembrane</keyword>
<evidence type="ECO:0000313" key="9">
    <source>
        <dbReference type="Proteomes" id="UP000032668"/>
    </source>
</evidence>
<feature type="transmembrane region" description="Helical" evidence="6">
    <location>
        <begin position="50"/>
        <end position="68"/>
    </location>
</feature>
<dbReference type="Pfam" id="PF04138">
    <property type="entry name" value="GtrA_DPMS_TM"/>
    <property type="match status" value="1"/>
</dbReference>
<comment type="subcellular location">
    <subcellularLocation>
        <location evidence="1">Membrane</location>
        <topology evidence="1">Multi-pass membrane protein</topology>
    </subcellularLocation>
</comment>
<dbReference type="Proteomes" id="UP000032668">
    <property type="component" value="Unassembled WGS sequence"/>
</dbReference>
<evidence type="ECO:0000256" key="3">
    <source>
        <dbReference type="ARBA" id="ARBA00022692"/>
    </source>
</evidence>
<organism evidence="8 9">
    <name type="scientific">Acidocella aminolytica 101 = DSM 11237</name>
    <dbReference type="NCBI Taxonomy" id="1120923"/>
    <lineage>
        <taxon>Bacteria</taxon>
        <taxon>Pseudomonadati</taxon>
        <taxon>Pseudomonadota</taxon>
        <taxon>Alphaproteobacteria</taxon>
        <taxon>Acetobacterales</taxon>
        <taxon>Acidocellaceae</taxon>
        <taxon>Acidocella</taxon>
    </lineage>
</organism>
<protein>
    <recommendedName>
        <fullName evidence="7">GtrA/DPMS transmembrane domain-containing protein</fullName>
    </recommendedName>
</protein>
<keyword evidence="9" id="KW-1185">Reference proteome</keyword>
<dbReference type="GO" id="GO:0000271">
    <property type="term" value="P:polysaccharide biosynthetic process"/>
    <property type="evidence" value="ECO:0007669"/>
    <property type="project" value="InterPro"/>
</dbReference>
<feature type="transmembrane region" description="Helical" evidence="6">
    <location>
        <begin position="89"/>
        <end position="113"/>
    </location>
</feature>
<evidence type="ECO:0000313" key="8">
    <source>
        <dbReference type="EMBL" id="GAN80173.1"/>
    </source>
</evidence>
<evidence type="ECO:0000256" key="5">
    <source>
        <dbReference type="ARBA" id="ARBA00023136"/>
    </source>
</evidence>
<gene>
    <name evidence="8" type="ORF">Aam_040_001</name>
</gene>
<evidence type="ECO:0000256" key="1">
    <source>
        <dbReference type="ARBA" id="ARBA00004141"/>
    </source>
</evidence>
<dbReference type="RefSeq" id="WP_073211808.1">
    <property type="nucleotide sequence ID" value="NZ_BAPR01000101.1"/>
</dbReference>
<comment type="similarity">
    <text evidence="2">Belongs to the GtrA family.</text>
</comment>
<keyword evidence="4 6" id="KW-1133">Transmembrane helix</keyword>
<dbReference type="PANTHER" id="PTHR38459">
    <property type="entry name" value="PROPHAGE BACTOPRENOL-LINKED GLUCOSE TRANSLOCASE HOMOLOG"/>
    <property type="match status" value="1"/>
</dbReference>
<dbReference type="PANTHER" id="PTHR38459:SF1">
    <property type="entry name" value="PROPHAGE BACTOPRENOL-LINKED GLUCOSE TRANSLOCASE HOMOLOG"/>
    <property type="match status" value="1"/>
</dbReference>
<evidence type="ECO:0000256" key="6">
    <source>
        <dbReference type="SAM" id="Phobius"/>
    </source>
</evidence>
<dbReference type="InterPro" id="IPR007267">
    <property type="entry name" value="GtrA_DPMS_TM"/>
</dbReference>
<name>A0A0D6PG42_9PROT</name>
<accession>A0A0D6PG42</accession>
<sequence length="143" mass="15764">MNPLDLLDRLVGLIARLGFSESFIRFGIVGTLGFVWDAGTVYLLRPFVSLYIAGTCSFIVAATINWIINRLWTFRHVEHAAAHVQWAKFIAANAIGFVFNRGTFFLLVAFSPLVVKHPVIGIAAGSAAGLVFNYLLSKRFVFG</sequence>
<dbReference type="GO" id="GO:0005886">
    <property type="term" value="C:plasma membrane"/>
    <property type="evidence" value="ECO:0007669"/>
    <property type="project" value="TreeGrafter"/>
</dbReference>
<reference evidence="8 9" key="1">
    <citation type="submission" date="2012-11" db="EMBL/GenBank/DDBJ databases">
        <title>Whole genome sequence of Acidocella aminolytica 101 = DSM 11237.</title>
        <authorList>
            <person name="Azuma Y."/>
            <person name="Higashiura N."/>
            <person name="Hirakawa H."/>
            <person name="Matsushita K."/>
        </authorList>
    </citation>
    <scope>NUCLEOTIDE SEQUENCE [LARGE SCALE GENOMIC DNA]</scope>
    <source>
        <strain evidence="9">101 / DSM 11237</strain>
    </source>
</reference>
<dbReference type="InterPro" id="IPR051401">
    <property type="entry name" value="GtrA_CellWall_Glycosyl"/>
</dbReference>
<dbReference type="EMBL" id="BANC01000040">
    <property type="protein sequence ID" value="GAN80173.1"/>
    <property type="molecule type" value="Genomic_DNA"/>
</dbReference>
<dbReference type="STRING" id="1120923.SAMN02746095_02718"/>
<proteinExistence type="inferred from homology"/>
<evidence type="ECO:0000259" key="7">
    <source>
        <dbReference type="Pfam" id="PF04138"/>
    </source>
</evidence>
<evidence type="ECO:0000256" key="2">
    <source>
        <dbReference type="ARBA" id="ARBA00009399"/>
    </source>
</evidence>
<feature type="domain" description="GtrA/DPMS transmembrane" evidence="7">
    <location>
        <begin position="25"/>
        <end position="142"/>
    </location>
</feature>
<keyword evidence="5 6" id="KW-0472">Membrane</keyword>
<feature type="transmembrane region" description="Helical" evidence="6">
    <location>
        <begin position="23"/>
        <end position="44"/>
    </location>
</feature>
<feature type="transmembrane region" description="Helical" evidence="6">
    <location>
        <begin position="119"/>
        <end position="136"/>
    </location>
</feature>
<dbReference type="AlphaFoldDB" id="A0A0D6PG42"/>
<comment type="caution">
    <text evidence="8">The sequence shown here is derived from an EMBL/GenBank/DDBJ whole genome shotgun (WGS) entry which is preliminary data.</text>
</comment>
<dbReference type="OrthoDB" id="7360864at2"/>
<evidence type="ECO:0000256" key="4">
    <source>
        <dbReference type="ARBA" id="ARBA00022989"/>
    </source>
</evidence>